<evidence type="ECO:0000313" key="3">
    <source>
        <dbReference type="Proteomes" id="UP000001283"/>
    </source>
</evidence>
<dbReference type="CDD" id="cd00093">
    <property type="entry name" value="HTH_XRE"/>
    <property type="match status" value="1"/>
</dbReference>
<organism evidence="2 3">
    <name type="scientific">Priestia megaterium (strain WSH-002)</name>
    <name type="common">Bacillus megaterium</name>
    <dbReference type="NCBI Taxonomy" id="1006007"/>
    <lineage>
        <taxon>Bacteria</taxon>
        <taxon>Bacillati</taxon>
        <taxon>Bacillota</taxon>
        <taxon>Bacilli</taxon>
        <taxon>Bacillales</taxon>
        <taxon>Bacillaceae</taxon>
        <taxon>Priestia</taxon>
    </lineage>
</organism>
<dbReference type="GO" id="GO:0003677">
    <property type="term" value="F:DNA binding"/>
    <property type="evidence" value="ECO:0007669"/>
    <property type="project" value="InterPro"/>
</dbReference>
<protein>
    <recommendedName>
        <fullName evidence="1">HTH cro/C1-type domain-containing protein</fullName>
    </recommendedName>
</protein>
<dbReference type="Gene3D" id="1.10.260.40">
    <property type="entry name" value="lambda repressor-like DNA-binding domains"/>
    <property type="match status" value="1"/>
</dbReference>
<dbReference type="RefSeq" id="WP_014460031.1">
    <property type="nucleotide sequence ID" value="NC_017138.1"/>
</dbReference>
<dbReference type="AlphaFoldDB" id="A0A8D3WZE2"/>
<dbReference type="SMART" id="SM00530">
    <property type="entry name" value="HTH_XRE"/>
    <property type="match status" value="1"/>
</dbReference>
<dbReference type="SUPFAM" id="SSF47413">
    <property type="entry name" value="lambda repressor-like DNA-binding domains"/>
    <property type="match status" value="1"/>
</dbReference>
<evidence type="ECO:0000259" key="1">
    <source>
        <dbReference type="PROSITE" id="PS50943"/>
    </source>
</evidence>
<proteinExistence type="predicted"/>
<dbReference type="PROSITE" id="PS50943">
    <property type="entry name" value="HTH_CROC1"/>
    <property type="match status" value="1"/>
</dbReference>
<gene>
    <name evidence="2" type="ORF">BMWSH_2807</name>
</gene>
<evidence type="ECO:0000313" key="2">
    <source>
        <dbReference type="EMBL" id="AEN89689.1"/>
    </source>
</evidence>
<dbReference type="Proteomes" id="UP000001283">
    <property type="component" value="Chromosome"/>
</dbReference>
<dbReference type="EMBL" id="CP003017">
    <property type="protein sequence ID" value="AEN89689.1"/>
    <property type="molecule type" value="Genomic_DNA"/>
</dbReference>
<name>A0A8D3WZE2_PRIMW</name>
<accession>A0A8D3WZE2</accession>
<feature type="domain" description="HTH cro/C1-type" evidence="1">
    <location>
        <begin position="13"/>
        <end position="61"/>
    </location>
</feature>
<sequence>MYKYKLDFTTAQKNKGLTNTELAKRMKVSVSTITYLKGRGAVDFDTLTKLCQVLEVEPADLFVKTIVE</sequence>
<dbReference type="KEGG" id="bmh:BMWSH_2807"/>
<dbReference type="Pfam" id="PF13443">
    <property type="entry name" value="HTH_26"/>
    <property type="match status" value="1"/>
</dbReference>
<reference evidence="2 3" key="1">
    <citation type="journal article" date="2011" name="J. Bacteriol.">
        <title>Complete genome sequence of the industrial strain Bacillus megaterium WSH-002.</title>
        <authorList>
            <person name="Liu L."/>
            <person name="Li Y."/>
            <person name="Zhang J."/>
            <person name="Zou W."/>
            <person name="Zhou Z."/>
            <person name="Liu J."/>
            <person name="Li X."/>
            <person name="Wang L."/>
            <person name="Chen J."/>
        </authorList>
    </citation>
    <scope>NUCLEOTIDE SEQUENCE [LARGE SCALE GENOMIC DNA]</scope>
    <source>
        <strain evidence="2 3">WSH-002</strain>
    </source>
</reference>
<dbReference type="InterPro" id="IPR001387">
    <property type="entry name" value="Cro/C1-type_HTH"/>
</dbReference>
<dbReference type="InterPro" id="IPR010982">
    <property type="entry name" value="Lambda_DNA-bd_dom_sf"/>
</dbReference>